<evidence type="ECO:0000313" key="2">
    <source>
        <dbReference type="EMBL" id="MDC5698657.1"/>
    </source>
</evidence>
<keyword evidence="1" id="KW-0812">Transmembrane</keyword>
<name>A0ABT5GKG6_9MICO</name>
<proteinExistence type="predicted"/>
<dbReference type="EMBL" id="JAPFQL010000078">
    <property type="protein sequence ID" value="MDC5698657.1"/>
    <property type="molecule type" value="Genomic_DNA"/>
</dbReference>
<evidence type="ECO:0000313" key="3">
    <source>
        <dbReference type="Proteomes" id="UP001150259"/>
    </source>
</evidence>
<dbReference type="RefSeq" id="WP_272463223.1">
    <property type="nucleotide sequence ID" value="NZ_JAPFQL010000078.1"/>
</dbReference>
<sequence length="203" mass="22924">MEGWWLEAVGWIGSAVLVWSLLQTQLHRLRLINLVGCVVLIGYNLAVGVWPMVGLNVVLAVINVVHLSRMSRQRHDAAAYEVLEVDGDDHYLRHVLRVHEADIRRHNPSFVHDPFTGDPSFLVLKGDATVGVVLMRDLGDGRAQLLLDYVTPPYRDLSPGEFVFGPDGPFRSRGFRRVLTPHDMVDPYHERLGFHKDGDAYVL</sequence>
<organism evidence="2 3">
    <name type="scientific">Intrasporangium calvum</name>
    <dbReference type="NCBI Taxonomy" id="53358"/>
    <lineage>
        <taxon>Bacteria</taxon>
        <taxon>Bacillati</taxon>
        <taxon>Actinomycetota</taxon>
        <taxon>Actinomycetes</taxon>
        <taxon>Micrococcales</taxon>
        <taxon>Intrasporangiaceae</taxon>
        <taxon>Intrasporangium</taxon>
    </lineage>
</organism>
<feature type="transmembrane region" description="Helical" evidence="1">
    <location>
        <begin position="6"/>
        <end position="22"/>
    </location>
</feature>
<gene>
    <name evidence="2" type="ORF">OO014_15485</name>
</gene>
<accession>A0ABT5GKG6</accession>
<reference evidence="2 3" key="1">
    <citation type="submission" date="2022-11" db="EMBL/GenBank/DDBJ databases">
        <title>Anaerobic phenanthrene biodegradation by a DNRA strain PheN6.</title>
        <authorList>
            <person name="Zhang Z."/>
        </authorList>
    </citation>
    <scope>NUCLEOTIDE SEQUENCE [LARGE SCALE GENOMIC DNA]</scope>
    <source>
        <strain evidence="2 3">PheN6</strain>
    </source>
</reference>
<feature type="transmembrane region" description="Helical" evidence="1">
    <location>
        <begin position="29"/>
        <end position="46"/>
    </location>
</feature>
<keyword evidence="3" id="KW-1185">Reference proteome</keyword>
<protein>
    <submittedName>
        <fullName evidence="2">YgjV family protein</fullName>
    </submittedName>
</protein>
<comment type="caution">
    <text evidence="2">The sequence shown here is derived from an EMBL/GenBank/DDBJ whole genome shotgun (WGS) entry which is preliminary data.</text>
</comment>
<keyword evidence="1" id="KW-0472">Membrane</keyword>
<dbReference type="Proteomes" id="UP001150259">
    <property type="component" value="Unassembled WGS sequence"/>
</dbReference>
<evidence type="ECO:0000256" key="1">
    <source>
        <dbReference type="SAM" id="Phobius"/>
    </source>
</evidence>
<keyword evidence="1" id="KW-1133">Transmembrane helix</keyword>